<dbReference type="AlphaFoldDB" id="A0A0N4VJ31"/>
<evidence type="ECO:0000256" key="4">
    <source>
        <dbReference type="ARBA" id="ARBA00023163"/>
    </source>
</evidence>
<gene>
    <name evidence="8" type="ORF">EVEC_LOCUS10177</name>
</gene>
<evidence type="ECO:0000256" key="3">
    <source>
        <dbReference type="ARBA" id="ARBA00023125"/>
    </source>
</evidence>
<protein>
    <submittedName>
        <fullName evidence="10">RFX-type winged-helix domain-containing protein</fullName>
    </submittedName>
</protein>
<evidence type="ECO:0000313" key="8">
    <source>
        <dbReference type="EMBL" id="VDD95426.1"/>
    </source>
</evidence>
<keyword evidence="3" id="KW-0238">DNA-binding</keyword>
<dbReference type="InterPro" id="IPR036388">
    <property type="entry name" value="WH-like_DNA-bd_sf"/>
</dbReference>
<dbReference type="PANTHER" id="PTHR12619:SF33">
    <property type="entry name" value="RFX, ISOFORM H"/>
    <property type="match status" value="1"/>
</dbReference>
<evidence type="ECO:0000256" key="2">
    <source>
        <dbReference type="ARBA" id="ARBA00023015"/>
    </source>
</evidence>
<dbReference type="WBParaSite" id="EVEC_0001085201-mRNA-1">
    <property type="protein sequence ID" value="EVEC_0001085201-mRNA-1"/>
    <property type="gene ID" value="EVEC_0001085201"/>
</dbReference>
<organism evidence="10">
    <name type="scientific">Enterobius vermicularis</name>
    <name type="common">Human pinworm</name>
    <dbReference type="NCBI Taxonomy" id="51028"/>
    <lineage>
        <taxon>Eukaryota</taxon>
        <taxon>Metazoa</taxon>
        <taxon>Ecdysozoa</taxon>
        <taxon>Nematoda</taxon>
        <taxon>Chromadorea</taxon>
        <taxon>Rhabditida</taxon>
        <taxon>Spirurina</taxon>
        <taxon>Oxyuridomorpha</taxon>
        <taxon>Oxyuroidea</taxon>
        <taxon>Oxyuridae</taxon>
        <taxon>Enterobius</taxon>
    </lineage>
</organism>
<comment type="subcellular location">
    <subcellularLocation>
        <location evidence="1">Nucleus</location>
    </subcellularLocation>
</comment>
<name>A0A0N4VJ31_ENTVE</name>
<dbReference type="InterPro" id="IPR039779">
    <property type="entry name" value="RFX-like"/>
</dbReference>
<accession>A0A0N4VJ31</accession>
<evidence type="ECO:0000313" key="9">
    <source>
        <dbReference type="Proteomes" id="UP000274131"/>
    </source>
</evidence>
<feature type="region of interest" description="Disordered" evidence="6">
    <location>
        <begin position="147"/>
        <end position="196"/>
    </location>
</feature>
<evidence type="ECO:0000256" key="5">
    <source>
        <dbReference type="ARBA" id="ARBA00023242"/>
    </source>
</evidence>
<reference evidence="8 9" key="2">
    <citation type="submission" date="2018-10" db="EMBL/GenBank/DDBJ databases">
        <authorList>
            <consortium name="Pathogen Informatics"/>
        </authorList>
    </citation>
    <scope>NUCLEOTIDE SEQUENCE [LARGE SCALE GENOMIC DNA]</scope>
</reference>
<dbReference type="Proteomes" id="UP000274131">
    <property type="component" value="Unassembled WGS sequence"/>
</dbReference>
<dbReference type="SUPFAM" id="SSF46785">
    <property type="entry name" value="Winged helix' DNA-binding domain"/>
    <property type="match status" value="1"/>
</dbReference>
<dbReference type="Pfam" id="PF25340">
    <property type="entry name" value="BCD_RFX"/>
    <property type="match status" value="1"/>
</dbReference>
<keyword evidence="2" id="KW-0805">Transcription regulation</keyword>
<feature type="compositionally biased region" description="Polar residues" evidence="6">
    <location>
        <begin position="170"/>
        <end position="187"/>
    </location>
</feature>
<reference evidence="10" key="1">
    <citation type="submission" date="2017-02" db="UniProtKB">
        <authorList>
            <consortium name="WormBaseParasite"/>
        </authorList>
    </citation>
    <scope>IDENTIFICATION</scope>
</reference>
<dbReference type="FunFam" id="1.10.10.10:FF:000017">
    <property type="entry name" value="transcription factor RFX3 isoform X1"/>
    <property type="match status" value="1"/>
</dbReference>
<dbReference type="InterPro" id="IPR036390">
    <property type="entry name" value="WH_DNA-bd_sf"/>
</dbReference>
<dbReference type="InterPro" id="IPR003150">
    <property type="entry name" value="DNA-bd_RFX"/>
</dbReference>
<dbReference type="Gene3D" id="1.10.10.10">
    <property type="entry name" value="Winged helix-like DNA-binding domain superfamily/Winged helix DNA-binding domain"/>
    <property type="match status" value="1"/>
</dbReference>
<evidence type="ECO:0000256" key="6">
    <source>
        <dbReference type="SAM" id="MobiDB-lite"/>
    </source>
</evidence>
<keyword evidence="9" id="KW-1185">Reference proteome</keyword>
<dbReference type="InterPro" id="IPR057321">
    <property type="entry name" value="RFX1-4/6/8-like_BCD"/>
</dbReference>
<keyword evidence="4" id="KW-0804">Transcription</keyword>
<dbReference type="GO" id="GO:0005634">
    <property type="term" value="C:nucleus"/>
    <property type="evidence" value="ECO:0007669"/>
    <property type="project" value="UniProtKB-SubCell"/>
</dbReference>
<evidence type="ECO:0000259" key="7">
    <source>
        <dbReference type="PROSITE" id="PS51526"/>
    </source>
</evidence>
<dbReference type="Pfam" id="PF02257">
    <property type="entry name" value="RFX_DNA_binding"/>
    <property type="match status" value="1"/>
</dbReference>
<evidence type="ECO:0000313" key="10">
    <source>
        <dbReference type="WBParaSite" id="EVEC_0001085201-mRNA-1"/>
    </source>
</evidence>
<dbReference type="OrthoDB" id="10056949at2759"/>
<dbReference type="EMBL" id="UXUI01010607">
    <property type="protein sequence ID" value="VDD95426.1"/>
    <property type="molecule type" value="Genomic_DNA"/>
</dbReference>
<keyword evidence="5" id="KW-0539">Nucleus</keyword>
<dbReference type="STRING" id="51028.A0A0N4VJ31"/>
<dbReference type="PANTHER" id="PTHR12619">
    <property type="entry name" value="RFX TRANSCRIPTION FACTOR FAMILY"/>
    <property type="match status" value="1"/>
</dbReference>
<feature type="compositionally biased region" description="Low complexity" evidence="6">
    <location>
        <begin position="156"/>
        <end position="169"/>
    </location>
</feature>
<feature type="domain" description="RFX-type winged-helix" evidence="7">
    <location>
        <begin position="48"/>
        <end position="123"/>
    </location>
</feature>
<sequence>MVTFEFQYQPLNSPGQQTYIIQQQNSPGSVEEDTNAQLGHTTRASPATIQWLINNYEPADGTSLPRCTLYEHYQRHCRENGLDQVNPASFGKLIRSVFHGLRTRRLGTRGNSKYHYYGIRIKPDSPLNNGLTASISLNDDYGRQSFSHPIGHVSTRNGSSRRSANNNGAMNTGRTSTTSIVESGAQQSTNSSTSPSPVYVTNGHGMCNSAFQPCHNQSSNSSSNGENCAEVDRELLGDGEVPRIQPPDLQDLQRYLLPLGLTIQHAMKFFDGYAATCGEVLECVKQLQFDAVEECWATFWQPENEQEELEDDECLRNEKMLKNLSQTQLFTMCTIPPMFAYMQTMDYAFYQVIAEVLIPDVLQANMSSALTTQIRNFAKSLENQMKKAMQGAPDYIQKRKLKTVRLLAQLLRRYTSLNHLATAARGVLQKPDQIQQMYQDFSRVDISNIQDQAGWICDCDPILVANLYSDFSENLQQQKTLEQWADWLEAVVDQDEEGLGKRLRVLAKYHSESYMVLCELAKNFLKNWSFYSNMVVRDLTLRSAQSFGSFHLIRLLFDEFLLYIVEAKLAKVSNKPVISVMTVEKSDEMISQHSMGAVVAVPVSNNNIPPMQSNIVSGSGEGPDENSIFMEEEAIHYVDVPPTGRLTE</sequence>
<dbReference type="GO" id="GO:0000981">
    <property type="term" value="F:DNA-binding transcription factor activity, RNA polymerase II-specific"/>
    <property type="evidence" value="ECO:0007669"/>
    <property type="project" value="TreeGrafter"/>
</dbReference>
<dbReference type="GO" id="GO:0000978">
    <property type="term" value="F:RNA polymerase II cis-regulatory region sequence-specific DNA binding"/>
    <property type="evidence" value="ECO:0007669"/>
    <property type="project" value="TreeGrafter"/>
</dbReference>
<dbReference type="PROSITE" id="PS51526">
    <property type="entry name" value="RFX_DBD"/>
    <property type="match status" value="1"/>
</dbReference>
<proteinExistence type="predicted"/>
<evidence type="ECO:0000256" key="1">
    <source>
        <dbReference type="ARBA" id="ARBA00004123"/>
    </source>
</evidence>